<gene>
    <name evidence="1" type="ORF">MVEN_00828500</name>
</gene>
<evidence type="ECO:0000313" key="2">
    <source>
        <dbReference type="Proteomes" id="UP000620124"/>
    </source>
</evidence>
<reference evidence="1" key="1">
    <citation type="submission" date="2020-05" db="EMBL/GenBank/DDBJ databases">
        <title>Mycena genomes resolve the evolution of fungal bioluminescence.</title>
        <authorList>
            <person name="Tsai I.J."/>
        </authorList>
    </citation>
    <scope>NUCLEOTIDE SEQUENCE</scope>
    <source>
        <strain evidence="1">CCC161011</strain>
    </source>
</reference>
<accession>A0A8H6YB77</accession>
<dbReference type="EMBL" id="JACAZI010000006">
    <property type="protein sequence ID" value="KAF7357825.1"/>
    <property type="molecule type" value="Genomic_DNA"/>
</dbReference>
<evidence type="ECO:0000313" key="1">
    <source>
        <dbReference type="EMBL" id="KAF7357825.1"/>
    </source>
</evidence>
<keyword evidence="2" id="KW-1185">Reference proteome</keyword>
<organism evidence="1 2">
    <name type="scientific">Mycena venus</name>
    <dbReference type="NCBI Taxonomy" id="2733690"/>
    <lineage>
        <taxon>Eukaryota</taxon>
        <taxon>Fungi</taxon>
        <taxon>Dikarya</taxon>
        <taxon>Basidiomycota</taxon>
        <taxon>Agaricomycotina</taxon>
        <taxon>Agaricomycetes</taxon>
        <taxon>Agaricomycetidae</taxon>
        <taxon>Agaricales</taxon>
        <taxon>Marasmiineae</taxon>
        <taxon>Mycenaceae</taxon>
        <taxon>Mycena</taxon>
    </lineage>
</organism>
<dbReference type="Proteomes" id="UP000620124">
    <property type="component" value="Unassembled WGS sequence"/>
</dbReference>
<comment type="caution">
    <text evidence="1">The sequence shown here is derived from an EMBL/GenBank/DDBJ whole genome shotgun (WGS) entry which is preliminary data.</text>
</comment>
<name>A0A8H6YB77_9AGAR</name>
<sequence length="356" mass="40385">MPVPSTPPEMLDLIIKHYSDDPKTLFSCSLVSKSWLQSTRYQLFGDIVLHLGGSHEARFLALLGHPLCTFSTSVRKIWVLPTQGTDLSKQVNDNIAQLGQLTSVRTLRIHRQKIIPPQTLAALATAFKYITTLVMMLRFPVLSDAIQFMCSFPVLEEVHFEPVRTQSGDFPSADITMPPQLRSLHLDTIRSHERWFADNRVASLSTLSIANIRPLDDVARLDEMLEIFNANIRHLTLRFASQKGDFDVRVNLGHNTQLRYVEIDFSKLTRRHVFHALTSVRSSHLETIVWRTRRAFNFPAELWSGLDILLADRDALPMLTKFVIMAPPPSKATFNPRVHMPNCDALGILSGEEEIP</sequence>
<dbReference type="AlphaFoldDB" id="A0A8H6YB77"/>
<proteinExistence type="predicted"/>
<dbReference type="SUPFAM" id="SSF52047">
    <property type="entry name" value="RNI-like"/>
    <property type="match status" value="1"/>
</dbReference>
<dbReference type="OrthoDB" id="2921803at2759"/>
<protein>
    <submittedName>
        <fullName evidence="1">RING-type domain-containing protein</fullName>
    </submittedName>
</protein>